<evidence type="ECO:0000256" key="4">
    <source>
        <dbReference type="PROSITE-ProRule" id="PRU00175"/>
    </source>
</evidence>
<dbReference type="InterPro" id="IPR013083">
    <property type="entry name" value="Znf_RING/FYVE/PHD"/>
</dbReference>
<dbReference type="GO" id="GO:0006511">
    <property type="term" value="P:ubiquitin-dependent protein catabolic process"/>
    <property type="evidence" value="ECO:0007669"/>
    <property type="project" value="TreeGrafter"/>
</dbReference>
<evidence type="ECO:0000256" key="5">
    <source>
        <dbReference type="SAM" id="MobiDB-lite"/>
    </source>
</evidence>
<dbReference type="GO" id="GO:0061630">
    <property type="term" value="F:ubiquitin protein ligase activity"/>
    <property type="evidence" value="ECO:0007669"/>
    <property type="project" value="InterPro"/>
</dbReference>
<dbReference type="GO" id="GO:0008270">
    <property type="term" value="F:zinc ion binding"/>
    <property type="evidence" value="ECO:0007669"/>
    <property type="project" value="UniProtKB-KW"/>
</dbReference>
<dbReference type="InterPro" id="IPR049627">
    <property type="entry name" value="SLX8"/>
</dbReference>
<keyword evidence="2 4" id="KW-0863">Zinc-finger</keyword>
<dbReference type="Pfam" id="PF00097">
    <property type="entry name" value="zf-C3HC4"/>
    <property type="match status" value="1"/>
</dbReference>
<accession>A0A8K0XRH0</accession>
<sequence length="517" mass="55793">MYRMRYGMRSTVVLPNAFRGSAYGPLSEAHRTPCPNQHNAQYHPPPSPIAPAALQDTVQDDSGSADTLTIEHHDISSQIRESTESDILVSNSTSESTTIESTSPQVEDTNTLSFCQTDDVIERPSLSPRANSEPPPMTSVLAEIDSLTSSPIDAGKKDAALQEPGPLFAVFRHPPICHNDESKQQLPIPALVHSLTSGEVSVTLCDEKDSRMPTYDTGDSPWNDRSQHLTPAHSPRETGQMNVPAIALPKPVTISSASSRSSASATRYDTVTQPANPKVANHAGSVPQSRSVSRLSVRSTTSMVSLSGPKSSLSLFGASGLNGLNGADRHSDNRKESRMSSPTTPISRYAASAASSPSRSKRQSRAGSRTESVCSRVSRPSKPVEVLPSPRSSRPFSKRYSDTAITENMVMRANIHFVEKIATPKASAVDLSATRVSAHASSAPGPTTTDTTTRRSSAKNLTWHCRVCLKEPTEPTATMCGHLFCHGCIIQELSRNFQCPVCRKMMLLRLHVDSQSL</sequence>
<dbReference type="SUPFAM" id="SSF57850">
    <property type="entry name" value="RING/U-box"/>
    <property type="match status" value="1"/>
</dbReference>
<reference evidence="7" key="1">
    <citation type="journal article" date="2021" name="New Phytol.">
        <title>Evolutionary innovations through gain and loss of genes in the ectomycorrhizal Boletales.</title>
        <authorList>
            <person name="Wu G."/>
            <person name="Miyauchi S."/>
            <person name="Morin E."/>
            <person name="Kuo A."/>
            <person name="Drula E."/>
            <person name="Varga T."/>
            <person name="Kohler A."/>
            <person name="Feng B."/>
            <person name="Cao Y."/>
            <person name="Lipzen A."/>
            <person name="Daum C."/>
            <person name="Hundley H."/>
            <person name="Pangilinan J."/>
            <person name="Johnson J."/>
            <person name="Barry K."/>
            <person name="LaButti K."/>
            <person name="Ng V."/>
            <person name="Ahrendt S."/>
            <person name="Min B."/>
            <person name="Choi I.G."/>
            <person name="Park H."/>
            <person name="Plett J.M."/>
            <person name="Magnuson J."/>
            <person name="Spatafora J.W."/>
            <person name="Nagy L.G."/>
            <person name="Henrissat B."/>
            <person name="Grigoriev I.V."/>
            <person name="Yang Z.L."/>
            <person name="Xu J."/>
            <person name="Martin F.M."/>
        </authorList>
    </citation>
    <scope>NUCLEOTIDE SEQUENCE</scope>
    <source>
        <strain evidence="7">KKN 215</strain>
    </source>
</reference>
<evidence type="ECO:0000259" key="6">
    <source>
        <dbReference type="PROSITE" id="PS50089"/>
    </source>
</evidence>
<evidence type="ECO:0000256" key="3">
    <source>
        <dbReference type="ARBA" id="ARBA00022833"/>
    </source>
</evidence>
<feature type="compositionally biased region" description="Low complexity" evidence="5">
    <location>
        <begin position="90"/>
        <end position="103"/>
    </location>
</feature>
<feature type="region of interest" description="Disordered" evidence="5">
    <location>
        <begin position="76"/>
        <end position="107"/>
    </location>
</feature>
<dbReference type="Gene3D" id="3.30.40.10">
    <property type="entry name" value="Zinc/RING finger domain, C3HC4 (zinc finger)"/>
    <property type="match status" value="1"/>
</dbReference>
<keyword evidence="1" id="KW-0479">Metal-binding</keyword>
<protein>
    <recommendedName>
        <fullName evidence="6">RING-type domain-containing protein</fullName>
    </recommendedName>
</protein>
<keyword evidence="8" id="KW-1185">Reference proteome</keyword>
<feature type="compositionally biased region" description="Low complexity" evidence="5">
    <location>
        <begin position="255"/>
        <end position="265"/>
    </location>
</feature>
<dbReference type="EMBL" id="JAEVFJ010000011">
    <property type="protein sequence ID" value="KAH8101807.1"/>
    <property type="molecule type" value="Genomic_DNA"/>
</dbReference>
<feature type="compositionally biased region" description="Low complexity" evidence="5">
    <location>
        <begin position="347"/>
        <end position="358"/>
    </location>
</feature>
<proteinExistence type="predicted"/>
<evidence type="ECO:0000256" key="2">
    <source>
        <dbReference type="ARBA" id="ARBA00022771"/>
    </source>
</evidence>
<dbReference type="InterPro" id="IPR018957">
    <property type="entry name" value="Znf_C3HC4_RING-type"/>
</dbReference>
<feature type="domain" description="RING-type" evidence="6">
    <location>
        <begin position="465"/>
        <end position="503"/>
    </location>
</feature>
<feature type="region of interest" description="Disordered" evidence="5">
    <location>
        <begin position="205"/>
        <end position="297"/>
    </location>
</feature>
<dbReference type="PROSITE" id="PS00518">
    <property type="entry name" value="ZF_RING_1"/>
    <property type="match status" value="1"/>
</dbReference>
<dbReference type="SMART" id="SM00184">
    <property type="entry name" value="RING"/>
    <property type="match status" value="1"/>
</dbReference>
<dbReference type="GO" id="GO:0033768">
    <property type="term" value="C:SUMO-targeted ubiquitin ligase complex"/>
    <property type="evidence" value="ECO:0007669"/>
    <property type="project" value="TreeGrafter"/>
</dbReference>
<name>A0A8K0XRH0_9AGAR</name>
<dbReference type="Proteomes" id="UP000813824">
    <property type="component" value="Unassembled WGS sequence"/>
</dbReference>
<feature type="region of interest" description="Disordered" evidence="5">
    <location>
        <begin position="324"/>
        <end position="400"/>
    </location>
</feature>
<keyword evidence="3" id="KW-0862">Zinc</keyword>
<evidence type="ECO:0000313" key="8">
    <source>
        <dbReference type="Proteomes" id="UP000813824"/>
    </source>
</evidence>
<dbReference type="AlphaFoldDB" id="A0A8K0XRH0"/>
<dbReference type="InterPro" id="IPR017907">
    <property type="entry name" value="Znf_RING_CS"/>
</dbReference>
<dbReference type="GO" id="GO:0032183">
    <property type="term" value="F:SUMO binding"/>
    <property type="evidence" value="ECO:0007669"/>
    <property type="project" value="TreeGrafter"/>
</dbReference>
<dbReference type="PROSITE" id="PS50089">
    <property type="entry name" value="ZF_RING_2"/>
    <property type="match status" value="1"/>
</dbReference>
<feature type="region of interest" description="Disordered" evidence="5">
    <location>
        <begin position="28"/>
        <end position="51"/>
    </location>
</feature>
<dbReference type="PANTHER" id="PTHR47094:SF1">
    <property type="entry name" value="RING-TYPE E3 UBIQUITIN TRANSFERASE"/>
    <property type="match status" value="1"/>
</dbReference>
<evidence type="ECO:0000313" key="7">
    <source>
        <dbReference type="EMBL" id="KAH8101807.1"/>
    </source>
</evidence>
<dbReference type="OrthoDB" id="6105938at2759"/>
<dbReference type="PANTHER" id="PTHR47094">
    <property type="entry name" value="ELFLESS, ISOFORM B"/>
    <property type="match status" value="1"/>
</dbReference>
<organism evidence="7 8">
    <name type="scientific">Cristinia sonorae</name>
    <dbReference type="NCBI Taxonomy" id="1940300"/>
    <lineage>
        <taxon>Eukaryota</taxon>
        <taxon>Fungi</taxon>
        <taxon>Dikarya</taxon>
        <taxon>Basidiomycota</taxon>
        <taxon>Agaricomycotina</taxon>
        <taxon>Agaricomycetes</taxon>
        <taxon>Agaricomycetidae</taxon>
        <taxon>Agaricales</taxon>
        <taxon>Pleurotineae</taxon>
        <taxon>Stephanosporaceae</taxon>
        <taxon>Cristinia</taxon>
    </lineage>
</organism>
<gene>
    <name evidence="7" type="ORF">BXZ70DRAFT_906377</name>
</gene>
<comment type="caution">
    <text evidence="7">The sequence shown here is derived from an EMBL/GenBank/DDBJ whole genome shotgun (WGS) entry which is preliminary data.</text>
</comment>
<dbReference type="InterPro" id="IPR001841">
    <property type="entry name" value="Znf_RING"/>
</dbReference>
<evidence type="ECO:0000256" key="1">
    <source>
        <dbReference type="ARBA" id="ARBA00022723"/>
    </source>
</evidence>
<feature type="compositionally biased region" description="Basic and acidic residues" evidence="5">
    <location>
        <begin position="327"/>
        <end position="338"/>
    </location>
</feature>
<dbReference type="GO" id="GO:0140082">
    <property type="term" value="F:SUMO-ubiquitin ligase activity"/>
    <property type="evidence" value="ECO:0007669"/>
    <property type="project" value="TreeGrafter"/>
</dbReference>